<dbReference type="PANTHER" id="PTHR47429:SF7">
    <property type="entry name" value="GATA-FACTOR"/>
    <property type="match status" value="1"/>
</dbReference>
<keyword evidence="2" id="KW-0288">FMN</keyword>
<evidence type="ECO:0000256" key="3">
    <source>
        <dbReference type="ARBA" id="ARBA00022991"/>
    </source>
</evidence>
<evidence type="ECO:0000256" key="4">
    <source>
        <dbReference type="SAM" id="MobiDB-lite"/>
    </source>
</evidence>
<dbReference type="SUPFAM" id="SSF55785">
    <property type="entry name" value="PYP-like sensor domain (PAS domain)"/>
    <property type="match status" value="1"/>
</dbReference>
<dbReference type="Proteomes" id="UP000297777">
    <property type="component" value="Unassembled WGS sequence"/>
</dbReference>
<reference evidence="6 7" key="1">
    <citation type="submission" date="2017-12" db="EMBL/GenBank/DDBJ databases">
        <title>Comparative genomics of Botrytis spp.</title>
        <authorList>
            <person name="Valero-Jimenez C.A."/>
            <person name="Tapia P."/>
            <person name="Veloso J."/>
            <person name="Silva-Moreno E."/>
            <person name="Staats M."/>
            <person name="Valdes J.H."/>
            <person name="Van Kan J.A.L."/>
        </authorList>
    </citation>
    <scope>NUCLEOTIDE SEQUENCE [LARGE SCALE GENOMIC DNA]</scope>
    <source>
        <strain evidence="6 7">Bt9001</strain>
    </source>
</reference>
<evidence type="ECO:0000256" key="2">
    <source>
        <dbReference type="ARBA" id="ARBA00022643"/>
    </source>
</evidence>
<feature type="region of interest" description="Disordered" evidence="4">
    <location>
        <begin position="28"/>
        <end position="48"/>
    </location>
</feature>
<dbReference type="OrthoDB" id="447251at2759"/>
<evidence type="ECO:0000313" key="6">
    <source>
        <dbReference type="EMBL" id="TGO15840.1"/>
    </source>
</evidence>
<gene>
    <name evidence="6" type="ORF">BTUL_0035g00440</name>
</gene>
<keyword evidence="7" id="KW-1185">Reference proteome</keyword>
<proteinExistence type="predicted"/>
<evidence type="ECO:0000259" key="5">
    <source>
        <dbReference type="PROSITE" id="PS50112"/>
    </source>
</evidence>
<dbReference type="Pfam" id="PF13426">
    <property type="entry name" value="PAS_9"/>
    <property type="match status" value="1"/>
</dbReference>
<comment type="caution">
    <text evidence="6">The sequence shown here is derived from an EMBL/GenBank/DDBJ whole genome shotgun (WGS) entry which is preliminary data.</text>
</comment>
<dbReference type="InterPro" id="IPR000014">
    <property type="entry name" value="PAS"/>
</dbReference>
<name>A0A4Z1EWH0_9HELO</name>
<feature type="domain" description="PAS" evidence="5">
    <location>
        <begin position="102"/>
        <end position="135"/>
    </location>
</feature>
<dbReference type="Gene3D" id="3.30.450.20">
    <property type="entry name" value="PAS domain"/>
    <property type="match status" value="1"/>
</dbReference>
<accession>A0A4Z1EWH0</accession>
<dbReference type="PROSITE" id="PS50112">
    <property type="entry name" value="PAS"/>
    <property type="match status" value="1"/>
</dbReference>
<protein>
    <recommendedName>
        <fullName evidence="5">PAS domain-containing protein</fullName>
    </recommendedName>
</protein>
<keyword evidence="3" id="KW-0157">Chromophore</keyword>
<dbReference type="AlphaFoldDB" id="A0A4Z1EWH0"/>
<dbReference type="GO" id="GO:0005634">
    <property type="term" value="C:nucleus"/>
    <property type="evidence" value="ECO:0007669"/>
    <property type="project" value="TreeGrafter"/>
</dbReference>
<dbReference type="InterPro" id="IPR035965">
    <property type="entry name" value="PAS-like_dom_sf"/>
</dbReference>
<sequence length="226" mass="25469">MMLSPEHEEELRKLKELQALYAEHAAIKDQQIQQSGNPRPDSRDSVSSDSMFLPGLYAPSGFDVLQILFQIQRRPNPTYPLGNIDSGVALVLCDSSRPHCPIVYCSEPFQRLTGYSQTEIIGKNCRFLQQPFNPNTFDYLGTAPTMKGIQNPKNDPNAMAKLTIRTALERGSESQVALINYRKNGEQFLNVLTTVPLRFTTMDGEEKDYIVGFQAQAPPMFRHRSA</sequence>
<evidence type="ECO:0000256" key="1">
    <source>
        <dbReference type="ARBA" id="ARBA00022630"/>
    </source>
</evidence>
<keyword evidence="1" id="KW-0285">Flavoprotein</keyword>
<dbReference type="EMBL" id="PQXH01000035">
    <property type="protein sequence ID" value="TGO15840.1"/>
    <property type="molecule type" value="Genomic_DNA"/>
</dbReference>
<dbReference type="CDD" id="cd00130">
    <property type="entry name" value="PAS"/>
    <property type="match status" value="1"/>
</dbReference>
<evidence type="ECO:0000313" key="7">
    <source>
        <dbReference type="Proteomes" id="UP000297777"/>
    </source>
</evidence>
<dbReference type="PANTHER" id="PTHR47429">
    <property type="entry name" value="PROTEIN TWIN LOV 1"/>
    <property type="match status" value="1"/>
</dbReference>
<organism evidence="6 7">
    <name type="scientific">Botrytis tulipae</name>
    <dbReference type="NCBI Taxonomy" id="87230"/>
    <lineage>
        <taxon>Eukaryota</taxon>
        <taxon>Fungi</taxon>
        <taxon>Dikarya</taxon>
        <taxon>Ascomycota</taxon>
        <taxon>Pezizomycotina</taxon>
        <taxon>Leotiomycetes</taxon>
        <taxon>Helotiales</taxon>
        <taxon>Sclerotiniaceae</taxon>
        <taxon>Botrytis</taxon>
    </lineage>
</organism>